<name>A0A518GDH4_9BACT</name>
<evidence type="ECO:0000313" key="2">
    <source>
        <dbReference type="Proteomes" id="UP000318017"/>
    </source>
</evidence>
<proteinExistence type="predicted"/>
<gene>
    <name evidence="1" type="ORF">Q31a_50310</name>
</gene>
<reference evidence="1 2" key="1">
    <citation type="submission" date="2019-02" db="EMBL/GenBank/DDBJ databases">
        <title>Deep-cultivation of Planctomycetes and their phenomic and genomic characterization uncovers novel biology.</title>
        <authorList>
            <person name="Wiegand S."/>
            <person name="Jogler M."/>
            <person name="Boedeker C."/>
            <person name="Pinto D."/>
            <person name="Vollmers J."/>
            <person name="Rivas-Marin E."/>
            <person name="Kohn T."/>
            <person name="Peeters S.H."/>
            <person name="Heuer A."/>
            <person name="Rast P."/>
            <person name="Oberbeckmann S."/>
            <person name="Bunk B."/>
            <person name="Jeske O."/>
            <person name="Meyerdierks A."/>
            <person name="Storesund J.E."/>
            <person name="Kallscheuer N."/>
            <person name="Luecker S."/>
            <person name="Lage O.M."/>
            <person name="Pohl T."/>
            <person name="Merkel B.J."/>
            <person name="Hornburger P."/>
            <person name="Mueller R.-W."/>
            <person name="Bruemmer F."/>
            <person name="Labrenz M."/>
            <person name="Spormann A.M."/>
            <person name="Op den Camp H."/>
            <person name="Overmann J."/>
            <person name="Amann R."/>
            <person name="Jetten M.S.M."/>
            <person name="Mascher T."/>
            <person name="Medema M.H."/>
            <person name="Devos D.P."/>
            <person name="Kaster A.-K."/>
            <person name="Ovreas L."/>
            <person name="Rohde M."/>
            <person name="Galperin M.Y."/>
            <person name="Jogler C."/>
        </authorList>
    </citation>
    <scope>NUCLEOTIDE SEQUENCE [LARGE SCALE GENOMIC DNA]</scope>
    <source>
        <strain evidence="1 2">Q31a</strain>
    </source>
</reference>
<protein>
    <submittedName>
        <fullName evidence="1">Uncharacterized protein</fullName>
    </submittedName>
</protein>
<dbReference type="KEGG" id="ahel:Q31a_50310"/>
<dbReference type="EMBL" id="CP036298">
    <property type="protein sequence ID" value="QDV26655.1"/>
    <property type="molecule type" value="Genomic_DNA"/>
</dbReference>
<dbReference type="Proteomes" id="UP000318017">
    <property type="component" value="Chromosome"/>
</dbReference>
<dbReference type="RefSeq" id="WP_145082907.1">
    <property type="nucleotide sequence ID" value="NZ_CP036298.1"/>
</dbReference>
<dbReference type="AlphaFoldDB" id="A0A518GDH4"/>
<sequence>MQQELTRCFWANVGFTAAIVRLGQVQAVKRVLRQQAEADGGRKVLFGVGDHFAGAALRAEVLTAHERQAIPAEDSELCSTLALLILPASFSCFGGCPTGSAIP</sequence>
<organism evidence="1 2">
    <name type="scientific">Aureliella helgolandensis</name>
    <dbReference type="NCBI Taxonomy" id="2527968"/>
    <lineage>
        <taxon>Bacteria</taxon>
        <taxon>Pseudomonadati</taxon>
        <taxon>Planctomycetota</taxon>
        <taxon>Planctomycetia</taxon>
        <taxon>Pirellulales</taxon>
        <taxon>Pirellulaceae</taxon>
        <taxon>Aureliella</taxon>
    </lineage>
</organism>
<keyword evidence="2" id="KW-1185">Reference proteome</keyword>
<accession>A0A518GDH4</accession>
<evidence type="ECO:0000313" key="1">
    <source>
        <dbReference type="EMBL" id="QDV26655.1"/>
    </source>
</evidence>